<gene>
    <name evidence="1" type="ORF">B0H17DRAFT_1149839</name>
</gene>
<accession>A0AAD7BZJ1</accession>
<keyword evidence="2" id="KW-1185">Reference proteome</keyword>
<name>A0AAD7BZJ1_MYCRO</name>
<comment type="caution">
    <text evidence="1">The sequence shown here is derived from an EMBL/GenBank/DDBJ whole genome shotgun (WGS) entry which is preliminary data.</text>
</comment>
<evidence type="ECO:0000313" key="1">
    <source>
        <dbReference type="EMBL" id="KAJ7633949.1"/>
    </source>
</evidence>
<reference evidence="1" key="1">
    <citation type="submission" date="2023-03" db="EMBL/GenBank/DDBJ databases">
        <title>Massive genome expansion in bonnet fungi (Mycena s.s.) driven by repeated elements and novel gene families across ecological guilds.</title>
        <authorList>
            <consortium name="Lawrence Berkeley National Laboratory"/>
            <person name="Harder C.B."/>
            <person name="Miyauchi S."/>
            <person name="Viragh M."/>
            <person name="Kuo A."/>
            <person name="Thoen E."/>
            <person name="Andreopoulos B."/>
            <person name="Lu D."/>
            <person name="Skrede I."/>
            <person name="Drula E."/>
            <person name="Henrissat B."/>
            <person name="Morin E."/>
            <person name="Kohler A."/>
            <person name="Barry K."/>
            <person name="LaButti K."/>
            <person name="Morin E."/>
            <person name="Salamov A."/>
            <person name="Lipzen A."/>
            <person name="Mereny Z."/>
            <person name="Hegedus B."/>
            <person name="Baldrian P."/>
            <person name="Stursova M."/>
            <person name="Weitz H."/>
            <person name="Taylor A."/>
            <person name="Grigoriev I.V."/>
            <person name="Nagy L.G."/>
            <person name="Martin F."/>
            <person name="Kauserud H."/>
        </authorList>
    </citation>
    <scope>NUCLEOTIDE SEQUENCE</scope>
    <source>
        <strain evidence="1">CBHHK067</strain>
    </source>
</reference>
<sequence>MFHHCNNFTIAGGTFNVWERPRSPPSDFRSIRLGDLNLLRQIGNEEARTSDVIERRGPALVRRKVIIGIRNVYRARIFCNQDVMTAVVYEGSHRRLTSKGANHCEYIEYQMRAWSYIKYQGFAVSFSGHNCIPFGKLATVDGDLLDFQVHFPDSECSKFELSVHPWRAYSTPIGTDITALDMQWTRRYMKESWISQPPRLLESGIATGVKLDDLLLIYNVDLSMRLHYPAQSTDSASNLPYLFVSSLVACAEEDGTGWINIQPPDQRYYWSFDSSG</sequence>
<dbReference type="EMBL" id="JARKIE010000482">
    <property type="protein sequence ID" value="KAJ7633949.1"/>
    <property type="molecule type" value="Genomic_DNA"/>
</dbReference>
<organism evidence="1 2">
    <name type="scientific">Mycena rosella</name>
    <name type="common">Pink bonnet</name>
    <name type="synonym">Agaricus rosellus</name>
    <dbReference type="NCBI Taxonomy" id="1033263"/>
    <lineage>
        <taxon>Eukaryota</taxon>
        <taxon>Fungi</taxon>
        <taxon>Dikarya</taxon>
        <taxon>Basidiomycota</taxon>
        <taxon>Agaricomycotina</taxon>
        <taxon>Agaricomycetes</taxon>
        <taxon>Agaricomycetidae</taxon>
        <taxon>Agaricales</taxon>
        <taxon>Marasmiineae</taxon>
        <taxon>Mycenaceae</taxon>
        <taxon>Mycena</taxon>
    </lineage>
</organism>
<evidence type="ECO:0000313" key="2">
    <source>
        <dbReference type="Proteomes" id="UP001221757"/>
    </source>
</evidence>
<protein>
    <submittedName>
        <fullName evidence="1">Uncharacterized protein</fullName>
    </submittedName>
</protein>
<proteinExistence type="predicted"/>
<dbReference type="Proteomes" id="UP001221757">
    <property type="component" value="Unassembled WGS sequence"/>
</dbReference>
<dbReference type="AlphaFoldDB" id="A0AAD7BZJ1"/>